<dbReference type="AlphaFoldDB" id="A0A0G4HJA4"/>
<gene>
    <name evidence="3" type="ORF">Cvel_7049</name>
</gene>
<name>A0A0G4HJA4_9ALVE</name>
<sequence>MGTRELPACLLLILCTCASFLCGWGVPDADRDGDGFFCRLSVPSGLESSACEDTKLLFPSTDDILFRMRGQTKVGTPVLVHETPDGQPRLLLSLVVHEDRMEEAVERGIADQYLNLSDVSGLWEIATVELQPLAVHPVESIGDAQSLLPPMEAEWSHCGKGINLQIECEGKEWPPEAVETGAEGAPCTLLGKCDEGFVCVEKSMFLRQCTEEEKAAEGGEVKIVSGPQPAAPFGNCFFAPEERKCAVEGDRCFLNKRFKHYAQCRPAWDCPKPSAHLVMRDALGQVDLHSERSLSGSRRRLHEVAGGGRGGGGSPGEMRRRLRKLQECLREEVLDGGEDDEWETAATRFGTTAAEGVEHIAKIATERCAEWLDVSAVDPIRPASPSSRPEEAEDLSLDGTSFASADEDDIIEDAGWTLGWECDAPLGAAASSSGGAMSREEARVLVKDLGLSEDVAVPSEEEASQGSELSALFDPAFVPSEASMQTSQPILPTPPPKKKFKQPVYKCGKKVPLYGRAPTMSLAPVLICAPTFLNAPLVTMGPTFVFGPLFVNAPTTTGGPLFFGCPFFVNAVTTSLSFELILGDTYILAPELILAPVHIVAPTFLLMPHAILAPATIVTPLFVTPDIFADWVLERTDFGPSKVKRFDGAPRIPAKDAKVDPASLVNFIYSDVTPVNEIAATVQAQELPSLPLSTKKAEAIGLRRSIALGDLFLIVLAPTVVCARKTIEGNVRAIVFLPFDARTTNFHPENKCVVAYPSDVLRDIPQMPKALAPAIRLFESAENLIPPSVKVAANQVLGLVQVVGEGGIPDIPKWVSSLIAYAKEEPEDHPEREGKSGETRFRGSQVESSEGANKNATVRESKNEFKPSNSVHDFQRAVAFVTENIGQEGAEKLPSLFPKDSRIVKLAYEMTNGDFFSEEMSSLMSFADTSLFRKEMKPERGNEASPLHVISSKRSRSEDNELSSKDGSVGGLGGGRPLDLSKLSASEALKGIFR</sequence>
<proteinExistence type="predicted"/>
<feature type="compositionally biased region" description="Gly residues" evidence="1">
    <location>
        <begin position="305"/>
        <end position="315"/>
    </location>
</feature>
<dbReference type="EMBL" id="CDMZ01002847">
    <property type="protein sequence ID" value="CEM44129.1"/>
    <property type="molecule type" value="Genomic_DNA"/>
</dbReference>
<feature type="compositionally biased region" description="Basic and acidic residues" evidence="1">
    <location>
        <begin position="824"/>
        <end position="841"/>
    </location>
</feature>
<dbReference type="VEuPathDB" id="CryptoDB:Cvel_7049"/>
<dbReference type="PhylomeDB" id="A0A0G4HJA4"/>
<evidence type="ECO:0000256" key="2">
    <source>
        <dbReference type="SAM" id="SignalP"/>
    </source>
</evidence>
<accession>A0A0G4HJA4</accession>
<protein>
    <submittedName>
        <fullName evidence="3">Uncharacterized protein</fullName>
    </submittedName>
</protein>
<feature type="chain" id="PRO_5005191633" evidence="2">
    <location>
        <begin position="26"/>
        <end position="994"/>
    </location>
</feature>
<evidence type="ECO:0000256" key="1">
    <source>
        <dbReference type="SAM" id="MobiDB-lite"/>
    </source>
</evidence>
<feature type="region of interest" description="Disordered" evidence="1">
    <location>
        <begin position="937"/>
        <end position="980"/>
    </location>
</feature>
<feature type="compositionally biased region" description="Polar residues" evidence="1">
    <location>
        <begin position="845"/>
        <end position="856"/>
    </location>
</feature>
<feature type="signal peptide" evidence="2">
    <location>
        <begin position="1"/>
        <end position="25"/>
    </location>
</feature>
<reference evidence="3" key="1">
    <citation type="submission" date="2014-11" db="EMBL/GenBank/DDBJ databases">
        <authorList>
            <person name="Otto D Thomas"/>
            <person name="Naeem Raeece"/>
        </authorList>
    </citation>
    <scope>NUCLEOTIDE SEQUENCE</scope>
</reference>
<organism evidence="3">
    <name type="scientific">Chromera velia CCMP2878</name>
    <dbReference type="NCBI Taxonomy" id="1169474"/>
    <lineage>
        <taxon>Eukaryota</taxon>
        <taxon>Sar</taxon>
        <taxon>Alveolata</taxon>
        <taxon>Colpodellida</taxon>
        <taxon>Chromeraceae</taxon>
        <taxon>Chromera</taxon>
    </lineage>
</organism>
<keyword evidence="2" id="KW-0732">Signal</keyword>
<feature type="region of interest" description="Disordered" evidence="1">
    <location>
        <begin position="824"/>
        <end position="869"/>
    </location>
</feature>
<feature type="region of interest" description="Disordered" evidence="1">
    <location>
        <begin position="295"/>
        <end position="318"/>
    </location>
</feature>
<feature type="compositionally biased region" description="Basic and acidic residues" evidence="1">
    <location>
        <begin position="955"/>
        <end position="964"/>
    </location>
</feature>
<evidence type="ECO:0000313" key="3">
    <source>
        <dbReference type="EMBL" id="CEM44129.1"/>
    </source>
</evidence>